<proteinExistence type="predicted"/>
<accession>A0A8S5NS75</accession>
<sequence>MTNKERYKDLYVQLVIKENGSTTPEMDDLFVLILGEFDDDPEKMSEFIQSIIDENTEKEPSELDLLKQENNEMKQRQEMTEEALLALSDMLLSR</sequence>
<reference evidence="1" key="1">
    <citation type="journal article" date="2021" name="Proc. Natl. Acad. Sci. U.S.A.">
        <title>A Catalog of Tens of Thousands of Viruses from Human Metagenomes Reveals Hidden Associations with Chronic Diseases.</title>
        <authorList>
            <person name="Tisza M.J."/>
            <person name="Buck C.B."/>
        </authorList>
    </citation>
    <scope>NUCLEOTIDE SEQUENCE</scope>
    <source>
        <strain evidence="1">CtWsj12</strain>
    </source>
</reference>
<name>A0A8S5NS75_9CAUD</name>
<organism evidence="1">
    <name type="scientific">Siphoviridae sp. ctWsj12</name>
    <dbReference type="NCBI Taxonomy" id="2826363"/>
    <lineage>
        <taxon>Viruses</taxon>
        <taxon>Duplodnaviria</taxon>
        <taxon>Heunggongvirae</taxon>
        <taxon>Uroviricota</taxon>
        <taxon>Caudoviricetes</taxon>
    </lineage>
</organism>
<dbReference type="EMBL" id="BK015233">
    <property type="protein sequence ID" value="DAD97207.1"/>
    <property type="molecule type" value="Genomic_DNA"/>
</dbReference>
<protein>
    <submittedName>
        <fullName evidence="1">Uncharacterized protein</fullName>
    </submittedName>
</protein>
<evidence type="ECO:0000313" key="1">
    <source>
        <dbReference type="EMBL" id="DAD97207.1"/>
    </source>
</evidence>